<feature type="transmembrane region" description="Helical" evidence="2">
    <location>
        <begin position="155"/>
        <end position="174"/>
    </location>
</feature>
<proteinExistence type="predicted"/>
<gene>
    <name evidence="4" type="ORF">EHV15_35410</name>
</gene>
<dbReference type="Gene3D" id="3.30.70.270">
    <property type="match status" value="1"/>
</dbReference>
<evidence type="ECO:0000313" key="4">
    <source>
        <dbReference type="EMBL" id="RRJ54864.1"/>
    </source>
</evidence>
<dbReference type="InterPro" id="IPR029787">
    <property type="entry name" value="Nucleotide_cyclase"/>
</dbReference>
<dbReference type="AlphaFoldDB" id="A0A3P3TBF7"/>
<keyword evidence="2" id="KW-1133">Transmembrane helix</keyword>
<name>A0A3P3TBF7_9BACL</name>
<dbReference type="OrthoDB" id="9759607at2"/>
<keyword evidence="2" id="KW-0472">Membrane</keyword>
<accession>A0A3P3TBF7</accession>
<dbReference type="PANTHER" id="PTHR45138">
    <property type="entry name" value="REGULATORY COMPONENTS OF SENSORY TRANSDUCTION SYSTEM"/>
    <property type="match status" value="1"/>
</dbReference>
<evidence type="ECO:0000259" key="3">
    <source>
        <dbReference type="PROSITE" id="PS50887"/>
    </source>
</evidence>
<organism evidence="4 5">
    <name type="scientific">Paenibacillus oralis</name>
    <dbReference type="NCBI Taxonomy" id="2490856"/>
    <lineage>
        <taxon>Bacteria</taxon>
        <taxon>Bacillati</taxon>
        <taxon>Bacillota</taxon>
        <taxon>Bacilli</taxon>
        <taxon>Bacillales</taxon>
        <taxon>Paenibacillaceae</taxon>
        <taxon>Paenibacillus</taxon>
    </lineage>
</organism>
<keyword evidence="5" id="KW-1185">Reference proteome</keyword>
<keyword evidence="2" id="KW-0812">Transmembrane</keyword>
<dbReference type="PROSITE" id="PS50887">
    <property type="entry name" value="GGDEF"/>
    <property type="match status" value="1"/>
</dbReference>
<dbReference type="Pfam" id="PF00990">
    <property type="entry name" value="GGDEF"/>
    <property type="match status" value="1"/>
</dbReference>
<feature type="transmembrane region" description="Helical" evidence="2">
    <location>
        <begin position="14"/>
        <end position="32"/>
    </location>
</feature>
<dbReference type="InterPro" id="IPR050469">
    <property type="entry name" value="Diguanylate_Cyclase"/>
</dbReference>
<feature type="transmembrane region" description="Helical" evidence="2">
    <location>
        <begin position="44"/>
        <end position="70"/>
    </location>
</feature>
<dbReference type="EMBL" id="RRCN01000002">
    <property type="protein sequence ID" value="RRJ54864.1"/>
    <property type="molecule type" value="Genomic_DNA"/>
</dbReference>
<feature type="transmembrane region" description="Helical" evidence="2">
    <location>
        <begin position="127"/>
        <end position="143"/>
    </location>
</feature>
<reference evidence="4 5" key="1">
    <citation type="submission" date="2018-11" db="EMBL/GenBank/DDBJ databases">
        <title>Genome sequencing of Paenibacillus sp. KCOM 3021 (= ChDC PVNT-B20).</title>
        <authorList>
            <person name="Kook J.-K."/>
            <person name="Park S.-N."/>
            <person name="Lim Y.K."/>
        </authorList>
    </citation>
    <scope>NUCLEOTIDE SEQUENCE [LARGE SCALE GENOMIC DNA]</scope>
    <source>
        <strain evidence="4 5">KCOM 3021</strain>
    </source>
</reference>
<dbReference type="CDD" id="cd01949">
    <property type="entry name" value="GGDEF"/>
    <property type="match status" value="1"/>
</dbReference>
<dbReference type="Proteomes" id="UP000267017">
    <property type="component" value="Unassembled WGS sequence"/>
</dbReference>
<evidence type="ECO:0000256" key="2">
    <source>
        <dbReference type="SAM" id="Phobius"/>
    </source>
</evidence>
<feature type="domain" description="GGDEF" evidence="3">
    <location>
        <begin position="241"/>
        <end position="364"/>
    </location>
</feature>
<dbReference type="PANTHER" id="PTHR45138:SF9">
    <property type="entry name" value="DIGUANYLATE CYCLASE DGCM-RELATED"/>
    <property type="match status" value="1"/>
</dbReference>
<dbReference type="InterPro" id="IPR043128">
    <property type="entry name" value="Rev_trsase/Diguanyl_cyclase"/>
</dbReference>
<comment type="caution">
    <text evidence="4">The sequence shown here is derived from an EMBL/GenBank/DDBJ whole genome shotgun (WGS) entry which is preliminary data.</text>
</comment>
<evidence type="ECO:0000313" key="5">
    <source>
        <dbReference type="Proteomes" id="UP000267017"/>
    </source>
</evidence>
<dbReference type="NCBIfam" id="TIGR00254">
    <property type="entry name" value="GGDEF"/>
    <property type="match status" value="1"/>
</dbReference>
<protein>
    <submittedName>
        <fullName evidence="4">GGDEF domain-containing protein</fullName>
    </submittedName>
</protein>
<feature type="transmembrane region" description="Helical" evidence="2">
    <location>
        <begin position="76"/>
        <end position="96"/>
    </location>
</feature>
<dbReference type="GO" id="GO:0052621">
    <property type="term" value="F:diguanylate cyclase activity"/>
    <property type="evidence" value="ECO:0007669"/>
    <property type="project" value="TreeGrafter"/>
</dbReference>
<dbReference type="RefSeq" id="WP_128635954.1">
    <property type="nucleotide sequence ID" value="NZ_RRCN01000002.1"/>
</dbReference>
<dbReference type="SUPFAM" id="SSF55073">
    <property type="entry name" value="Nucleotide cyclase"/>
    <property type="match status" value="1"/>
</dbReference>
<sequence length="388" mass="42654">MNIFNFFIGVKGEFLQALLLLPVILLIWAFSLELHKKRKRRSYVILSNISMVFAIFTGITVLAALTLSALGRETQLFSSIIGGISNAAYVTLLFGYFRIHNKADLKTLLVFIGPAALSAITGIVLPLLGNVICLLSIGAIFFLHGRKLGRGQQNLISSSLFGLSLLISSITNLVPDIHGAVYMVGRILPTAAYTLLLINLLVHSMVIMQSSYVSAITDPLTGLFNRRYLTRFITTYIERNYPVNVIFSDIDNFKTLNDTKGHKVGDEVLKQVATIFMEEVEGIGVAGRYGGEEMVMLIQDTDIDMNELTERMRVRIEKETIVTASIGYRLFEAGVAPDQLIKQADVAMYIAKENGKNCVVRYTRGNQTTATTSPATNNGVGNSAMSHG</sequence>
<dbReference type="InterPro" id="IPR000160">
    <property type="entry name" value="GGDEF_dom"/>
</dbReference>
<dbReference type="SMART" id="SM00267">
    <property type="entry name" value="GGDEF"/>
    <property type="match status" value="1"/>
</dbReference>
<evidence type="ECO:0000256" key="1">
    <source>
        <dbReference type="SAM" id="MobiDB-lite"/>
    </source>
</evidence>
<feature type="region of interest" description="Disordered" evidence="1">
    <location>
        <begin position="368"/>
        <end position="388"/>
    </location>
</feature>